<gene>
    <name evidence="1" type="ORF">BJY24_001637</name>
</gene>
<keyword evidence="1" id="KW-0378">Hydrolase</keyword>
<reference evidence="1 2" key="1">
    <citation type="submission" date="2020-08" db="EMBL/GenBank/DDBJ databases">
        <title>Sequencing the genomes of 1000 actinobacteria strains.</title>
        <authorList>
            <person name="Klenk H.-P."/>
        </authorList>
    </citation>
    <scope>NUCLEOTIDE SEQUENCE [LARGE SCALE GENOMIC DNA]</scope>
    <source>
        <strain evidence="1 2">DSM 43582</strain>
    </source>
</reference>
<proteinExistence type="predicted"/>
<dbReference type="PANTHER" id="PTHR43611:SF3">
    <property type="entry name" value="FLAVIN MONONUCLEOTIDE HYDROLASE 1, CHLOROPLATIC"/>
    <property type="match status" value="1"/>
</dbReference>
<dbReference type="NCBIfam" id="TIGR01509">
    <property type="entry name" value="HAD-SF-IA-v3"/>
    <property type="match status" value="1"/>
</dbReference>
<keyword evidence="2" id="KW-1185">Reference proteome</keyword>
<dbReference type="Pfam" id="PF00702">
    <property type="entry name" value="Hydrolase"/>
    <property type="match status" value="1"/>
</dbReference>
<dbReference type="Gene3D" id="3.40.50.1000">
    <property type="entry name" value="HAD superfamily/HAD-like"/>
    <property type="match status" value="1"/>
</dbReference>
<dbReference type="EMBL" id="JACHIT010000001">
    <property type="protein sequence ID" value="MBB5912770.1"/>
    <property type="molecule type" value="Genomic_DNA"/>
</dbReference>
<dbReference type="AlphaFoldDB" id="A0A7W9PB54"/>
<sequence length="214" mass="23537">MVIALSQQPAELDAVIFDYNGVIGLQPTEPMWSGLAELAGWHPGQLGHFQNVFWGAREPYDSGEFTDADFWAAVLGRRPDPDLLTRLRAVDTALWIQTDPRVVALLHQARRAGLPMVLLSNAPHPVGDALDAADWRTLMTDALYSARLGLNKPHPDTYRNALAATGIHDPGRVLFIDDRPDNCRAAASLGLRTLHYTGTPTDIETHLRLTTVTT</sequence>
<evidence type="ECO:0000313" key="1">
    <source>
        <dbReference type="EMBL" id="MBB5912770.1"/>
    </source>
</evidence>
<dbReference type="SUPFAM" id="SSF56784">
    <property type="entry name" value="HAD-like"/>
    <property type="match status" value="1"/>
</dbReference>
<accession>A0A7W9PB54</accession>
<dbReference type="Proteomes" id="UP000540412">
    <property type="component" value="Unassembled WGS sequence"/>
</dbReference>
<dbReference type="CDD" id="cd02603">
    <property type="entry name" value="HAD_sEH-N_like"/>
    <property type="match status" value="1"/>
</dbReference>
<organism evidence="1 2">
    <name type="scientific">Nocardia transvalensis</name>
    <dbReference type="NCBI Taxonomy" id="37333"/>
    <lineage>
        <taxon>Bacteria</taxon>
        <taxon>Bacillati</taxon>
        <taxon>Actinomycetota</taxon>
        <taxon>Actinomycetes</taxon>
        <taxon>Mycobacteriales</taxon>
        <taxon>Nocardiaceae</taxon>
        <taxon>Nocardia</taxon>
    </lineage>
</organism>
<name>A0A7W9PB54_9NOCA</name>
<dbReference type="InterPro" id="IPR006439">
    <property type="entry name" value="HAD-SF_hydro_IA"/>
</dbReference>
<evidence type="ECO:0000313" key="2">
    <source>
        <dbReference type="Proteomes" id="UP000540412"/>
    </source>
</evidence>
<dbReference type="RefSeq" id="WP_040745951.1">
    <property type="nucleotide sequence ID" value="NZ_JACHIT010000001.1"/>
</dbReference>
<dbReference type="InterPro" id="IPR023214">
    <property type="entry name" value="HAD_sf"/>
</dbReference>
<comment type="caution">
    <text evidence="1">The sequence shown here is derived from an EMBL/GenBank/DDBJ whole genome shotgun (WGS) entry which is preliminary data.</text>
</comment>
<dbReference type="GO" id="GO:0016787">
    <property type="term" value="F:hydrolase activity"/>
    <property type="evidence" value="ECO:0007669"/>
    <property type="project" value="UniProtKB-KW"/>
</dbReference>
<dbReference type="PANTHER" id="PTHR43611">
    <property type="entry name" value="ALPHA-D-GLUCOSE 1-PHOSPHATE PHOSPHATASE"/>
    <property type="match status" value="1"/>
</dbReference>
<dbReference type="InterPro" id="IPR036412">
    <property type="entry name" value="HAD-like_sf"/>
</dbReference>
<protein>
    <submittedName>
        <fullName evidence="1">Putative hydrolase of the HAD superfamily</fullName>
    </submittedName>
</protein>